<feature type="domain" description="Glycosyl transferase family 28 C-terminal" evidence="1">
    <location>
        <begin position="216"/>
        <end position="272"/>
    </location>
</feature>
<dbReference type="Pfam" id="PF04101">
    <property type="entry name" value="Glyco_tran_28_C"/>
    <property type="match status" value="1"/>
</dbReference>
<name>A0A2N6PIN0_9MICO</name>
<evidence type="ECO:0000313" key="2">
    <source>
        <dbReference type="EMBL" id="PMB98536.1"/>
    </source>
</evidence>
<dbReference type="InterPro" id="IPR007235">
    <property type="entry name" value="Glyco_trans_28_C"/>
</dbReference>
<sequence>MIGFYAHHHGTGHLFRCQAIAAEIPEETVILSSHPRADIGLPLDAPAEERGADVTAGGALHWVPRDHPGLRARMAALAAWVAEAQPRAVHVDVSVEVAVFLRLLGVPATTLAMPGVRNDAAHRLGYQVCESIIAAWPDWVKLPDHLRTHAGKVAAVGGISRFAGRRPTADPHGPVILLGRGGADAPAGYWQQVQHHLGPGCRLLGPESWREDPYADLAGASVVISAGGQNAIADIACANRPAVIVPQQRPYDEQAATAAVLADAGLAEVVTELPAPEVWPEIVAAAGSRQPGWSRWQTAGAAGRAAREILAVADRSRAAHHPPVEGAP</sequence>
<dbReference type="RefSeq" id="WP_102161099.1">
    <property type="nucleotide sequence ID" value="NZ_PNFZ01000002.1"/>
</dbReference>
<dbReference type="Gene3D" id="3.40.50.2000">
    <property type="entry name" value="Glycogen Phosphorylase B"/>
    <property type="match status" value="1"/>
</dbReference>
<evidence type="ECO:0000259" key="1">
    <source>
        <dbReference type="Pfam" id="PF04101"/>
    </source>
</evidence>
<evidence type="ECO:0000313" key="3">
    <source>
        <dbReference type="Proteomes" id="UP000235703"/>
    </source>
</evidence>
<accession>A0A2N6PIN0</accession>
<organism evidence="2 3">
    <name type="scientific">Brevibacterium luteolum</name>
    <dbReference type="NCBI Taxonomy" id="199591"/>
    <lineage>
        <taxon>Bacteria</taxon>
        <taxon>Bacillati</taxon>
        <taxon>Actinomycetota</taxon>
        <taxon>Actinomycetes</taxon>
        <taxon>Micrococcales</taxon>
        <taxon>Brevibacteriaceae</taxon>
        <taxon>Brevibacterium</taxon>
    </lineage>
</organism>
<reference evidence="2 3" key="1">
    <citation type="submission" date="2017-09" db="EMBL/GenBank/DDBJ databases">
        <title>Bacterial strain isolated from the female urinary microbiota.</title>
        <authorList>
            <person name="Thomas-White K."/>
            <person name="Kumar N."/>
            <person name="Forster S."/>
            <person name="Putonti C."/>
            <person name="Lawley T."/>
            <person name="Wolfe A.J."/>
        </authorList>
    </citation>
    <scope>NUCLEOTIDE SEQUENCE [LARGE SCALE GENOMIC DNA]</scope>
    <source>
        <strain evidence="2 3">UMB0680</strain>
    </source>
</reference>
<dbReference type="GO" id="GO:0016758">
    <property type="term" value="F:hexosyltransferase activity"/>
    <property type="evidence" value="ECO:0007669"/>
    <property type="project" value="InterPro"/>
</dbReference>
<dbReference type="OrthoDB" id="9809594at2"/>
<gene>
    <name evidence="2" type="ORF">CJ198_04145</name>
</gene>
<proteinExistence type="predicted"/>
<dbReference type="EMBL" id="PNFZ01000002">
    <property type="protein sequence ID" value="PMB98536.1"/>
    <property type="molecule type" value="Genomic_DNA"/>
</dbReference>
<protein>
    <recommendedName>
        <fullName evidence="1">Glycosyl transferase family 28 C-terminal domain-containing protein</fullName>
    </recommendedName>
</protein>
<comment type="caution">
    <text evidence="2">The sequence shown here is derived from an EMBL/GenBank/DDBJ whole genome shotgun (WGS) entry which is preliminary data.</text>
</comment>
<keyword evidence="3" id="KW-1185">Reference proteome</keyword>
<dbReference type="SUPFAM" id="SSF53756">
    <property type="entry name" value="UDP-Glycosyltransferase/glycogen phosphorylase"/>
    <property type="match status" value="1"/>
</dbReference>
<dbReference type="Proteomes" id="UP000235703">
    <property type="component" value="Unassembled WGS sequence"/>
</dbReference>
<dbReference type="AlphaFoldDB" id="A0A2N6PIN0"/>